<comment type="caution">
    <text evidence="3">The sequence shown here is derived from an EMBL/GenBank/DDBJ whole genome shotgun (WGS) entry which is preliminary data.</text>
</comment>
<feature type="domain" description="BZIP" evidence="2">
    <location>
        <begin position="109"/>
        <end position="167"/>
    </location>
</feature>
<evidence type="ECO:0000256" key="1">
    <source>
        <dbReference type="SAM" id="MobiDB-lite"/>
    </source>
</evidence>
<dbReference type="PANTHER" id="PTHR23351">
    <property type="entry name" value="FOS TRANSCRIPTION FACTOR-RELATED"/>
    <property type="match status" value="1"/>
</dbReference>
<feature type="region of interest" description="Disordered" evidence="1">
    <location>
        <begin position="438"/>
        <end position="469"/>
    </location>
</feature>
<gene>
    <name evidence="3" type="ORF">JOB18_047721</name>
</gene>
<sequence>MSKALATQPPEETVPLSRLTRTRCSDEPGWTGIQTLWKISQSDIEPVNRSAEEGGREEERRRGGMTPSLMDTGDERYSHSSLSAEECNSNTAGSEREGEGQQVGHTGMKRRAKNRDAARRTRRKQTERADELHEELQCLEQANSAFQKEIAALKKDFHHYTDVLAHHEPYCLLRASVSTKSSTVSSLGGGQTNSIPPPNLPQASSSILATPPPVSTSSLLQTLDCVKNALLAPTVTTLLSTTEPASSPSPSNSVTLPHSISFSTLSPPHSLFSKALVTPRLTDVLSHLLSTSMTSSVLTTAAQPRSEHDVIHNTSTVPENACFPTFDSGSLDEFLTSQTSSLTASSSVVPSYPNLTGENGGRETQGCPLNVPQLHSGQYSGDPNKSHPLCTLLPQPLQSPTVSIQTNLEQCPAPAFALKPCYRQMTPSPTPLLSLLTVPSPLNTSQTTSSSDGLLVEPPPSLPSLGDPSTDLSLSELLEVDDWILSGTSNH</sequence>
<dbReference type="EMBL" id="JAGKHQ010000015">
    <property type="protein sequence ID" value="KAG7498016.1"/>
    <property type="molecule type" value="Genomic_DNA"/>
</dbReference>
<evidence type="ECO:0000313" key="3">
    <source>
        <dbReference type="EMBL" id="KAG7498016.1"/>
    </source>
</evidence>
<protein>
    <submittedName>
        <fullName evidence="3">Basic leucine zipper transcriptional factor ATF-like 2</fullName>
    </submittedName>
</protein>
<dbReference type="CDD" id="cd14701">
    <property type="entry name" value="bZIP_BATF"/>
    <property type="match status" value="1"/>
</dbReference>
<organism evidence="3 4">
    <name type="scientific">Solea senegalensis</name>
    <name type="common">Senegalese sole</name>
    <dbReference type="NCBI Taxonomy" id="28829"/>
    <lineage>
        <taxon>Eukaryota</taxon>
        <taxon>Metazoa</taxon>
        <taxon>Chordata</taxon>
        <taxon>Craniata</taxon>
        <taxon>Vertebrata</taxon>
        <taxon>Euteleostomi</taxon>
        <taxon>Actinopterygii</taxon>
        <taxon>Neopterygii</taxon>
        <taxon>Teleostei</taxon>
        <taxon>Neoteleostei</taxon>
        <taxon>Acanthomorphata</taxon>
        <taxon>Carangaria</taxon>
        <taxon>Pleuronectiformes</taxon>
        <taxon>Pleuronectoidei</taxon>
        <taxon>Soleidae</taxon>
        <taxon>Solea</taxon>
    </lineage>
</organism>
<dbReference type="InterPro" id="IPR000837">
    <property type="entry name" value="AP-1"/>
</dbReference>
<name>A0AAV6R165_SOLSE</name>
<dbReference type="AlphaFoldDB" id="A0AAV6R165"/>
<dbReference type="PROSITE" id="PS50217">
    <property type="entry name" value="BZIP"/>
    <property type="match status" value="1"/>
</dbReference>
<feature type="compositionally biased region" description="Basic and acidic residues" evidence="1">
    <location>
        <begin position="50"/>
        <end position="62"/>
    </location>
</feature>
<keyword evidence="4" id="KW-1185">Reference proteome</keyword>
<dbReference type="PROSITE" id="PS00036">
    <property type="entry name" value="BZIP_BASIC"/>
    <property type="match status" value="1"/>
</dbReference>
<evidence type="ECO:0000259" key="2">
    <source>
        <dbReference type="PROSITE" id="PS50217"/>
    </source>
</evidence>
<dbReference type="InterPro" id="IPR004827">
    <property type="entry name" value="bZIP"/>
</dbReference>
<dbReference type="GO" id="GO:0000981">
    <property type="term" value="F:DNA-binding transcription factor activity, RNA polymerase II-specific"/>
    <property type="evidence" value="ECO:0007669"/>
    <property type="project" value="TreeGrafter"/>
</dbReference>
<feature type="compositionally biased region" description="Basic and acidic residues" evidence="1">
    <location>
        <begin position="114"/>
        <end position="132"/>
    </location>
</feature>
<proteinExistence type="predicted"/>
<reference evidence="3 4" key="1">
    <citation type="journal article" date="2021" name="Sci. Rep.">
        <title>Chromosome anchoring in Senegalese sole (Solea senegalensis) reveals sex-associated markers and genome rearrangements in flatfish.</title>
        <authorList>
            <person name="Guerrero-Cozar I."/>
            <person name="Gomez-Garrido J."/>
            <person name="Berbel C."/>
            <person name="Martinez-Blanch J.F."/>
            <person name="Alioto T."/>
            <person name="Claros M.G."/>
            <person name="Gagnaire P.A."/>
            <person name="Manchado M."/>
        </authorList>
    </citation>
    <scope>NUCLEOTIDE SEQUENCE [LARGE SCALE GENOMIC DNA]</scope>
    <source>
        <strain evidence="3">Sse05_10M</strain>
    </source>
</reference>
<dbReference type="Pfam" id="PF00170">
    <property type="entry name" value="bZIP_1"/>
    <property type="match status" value="1"/>
</dbReference>
<feature type="region of interest" description="Disordered" evidence="1">
    <location>
        <begin position="1"/>
        <end position="132"/>
    </location>
</feature>
<feature type="compositionally biased region" description="Polar residues" evidence="1">
    <location>
        <begin position="79"/>
        <end position="93"/>
    </location>
</feature>
<accession>A0AAV6R165</accession>
<dbReference type="GO" id="GO:0005634">
    <property type="term" value="C:nucleus"/>
    <property type="evidence" value="ECO:0007669"/>
    <property type="project" value="TreeGrafter"/>
</dbReference>
<dbReference type="GO" id="GO:0000978">
    <property type="term" value="F:RNA polymerase II cis-regulatory region sequence-specific DNA binding"/>
    <property type="evidence" value="ECO:0007669"/>
    <property type="project" value="TreeGrafter"/>
</dbReference>
<dbReference type="SMART" id="SM00338">
    <property type="entry name" value="BRLZ"/>
    <property type="match status" value="1"/>
</dbReference>
<dbReference type="PANTHER" id="PTHR23351:SF51">
    <property type="entry name" value="BASIC LEUCINE ZIPPER TRANSCRIPTIONAL FACTOR ATF-LIKE"/>
    <property type="match status" value="1"/>
</dbReference>
<dbReference type="Proteomes" id="UP000693946">
    <property type="component" value="Linkage Group LG3"/>
</dbReference>
<feature type="compositionally biased region" description="Polar residues" evidence="1">
    <location>
        <begin position="32"/>
        <end position="43"/>
    </location>
</feature>
<evidence type="ECO:0000313" key="4">
    <source>
        <dbReference type="Proteomes" id="UP000693946"/>
    </source>
</evidence>